<organism evidence="2 3">
    <name type="scientific">Oryzias melastigma</name>
    <name type="common">Marine medaka</name>
    <dbReference type="NCBI Taxonomy" id="30732"/>
    <lineage>
        <taxon>Eukaryota</taxon>
        <taxon>Metazoa</taxon>
        <taxon>Chordata</taxon>
        <taxon>Craniata</taxon>
        <taxon>Vertebrata</taxon>
        <taxon>Euteleostomi</taxon>
        <taxon>Actinopterygii</taxon>
        <taxon>Neopterygii</taxon>
        <taxon>Teleostei</taxon>
        <taxon>Neoteleostei</taxon>
        <taxon>Acanthomorphata</taxon>
        <taxon>Ovalentaria</taxon>
        <taxon>Atherinomorphae</taxon>
        <taxon>Beloniformes</taxon>
        <taxon>Adrianichthyidae</taxon>
        <taxon>Oryziinae</taxon>
        <taxon>Oryzias</taxon>
    </lineage>
</organism>
<feature type="region of interest" description="Disordered" evidence="1">
    <location>
        <begin position="1"/>
        <end position="64"/>
    </location>
</feature>
<dbReference type="Proteomes" id="UP000646548">
    <property type="component" value="Unassembled WGS sequence"/>
</dbReference>
<comment type="caution">
    <text evidence="2">The sequence shown here is derived from an EMBL/GenBank/DDBJ whole genome shotgun (WGS) entry which is preliminary data.</text>
</comment>
<name>A0A834KWU2_ORYME</name>
<dbReference type="EMBL" id="WKFB01000136">
    <property type="protein sequence ID" value="KAF6734292.1"/>
    <property type="molecule type" value="Genomic_DNA"/>
</dbReference>
<proteinExistence type="predicted"/>
<feature type="compositionally biased region" description="Gly residues" evidence="1">
    <location>
        <begin position="104"/>
        <end position="113"/>
    </location>
</feature>
<evidence type="ECO:0000256" key="1">
    <source>
        <dbReference type="SAM" id="MobiDB-lite"/>
    </source>
</evidence>
<protein>
    <submittedName>
        <fullName evidence="2">Uncharacterized protein</fullName>
    </submittedName>
</protein>
<accession>A0A834KWU2</accession>
<reference evidence="2" key="1">
    <citation type="journal article" name="BMC Genomics">
        <title>Long-read sequencing and de novo genome assembly of marine medaka (Oryzias melastigma).</title>
        <authorList>
            <person name="Liang P."/>
            <person name="Saqib H.S.A."/>
            <person name="Ni X."/>
            <person name="Shen Y."/>
        </authorList>
    </citation>
    <scope>NUCLEOTIDE SEQUENCE</scope>
    <source>
        <strain evidence="2">Bigg-433</strain>
    </source>
</reference>
<evidence type="ECO:0000313" key="2">
    <source>
        <dbReference type="EMBL" id="KAF6734292.1"/>
    </source>
</evidence>
<gene>
    <name evidence="2" type="ORF">FQA47_018129</name>
</gene>
<sequence length="113" mass="12289">MWNADRKRGHCWEGEGHAHTQARAQAEEEGEEEEGGSNQKSSPHHLPTAAKANTPPRGCRGREVRSTRVRVCTVCHLEPVFDRPAPHPLPGSKSAPFPAAFTARGGGMESPRC</sequence>
<feature type="region of interest" description="Disordered" evidence="1">
    <location>
        <begin position="80"/>
        <end position="113"/>
    </location>
</feature>
<evidence type="ECO:0000313" key="3">
    <source>
        <dbReference type="Proteomes" id="UP000646548"/>
    </source>
</evidence>
<dbReference type="AlphaFoldDB" id="A0A834KWU2"/>
<feature type="compositionally biased region" description="Basic and acidic residues" evidence="1">
    <location>
        <begin position="1"/>
        <end position="18"/>
    </location>
</feature>